<accession>A0A934R8I7</accession>
<organism evidence="2 3">
    <name type="scientific">Luteolibacter yonseiensis</name>
    <dbReference type="NCBI Taxonomy" id="1144680"/>
    <lineage>
        <taxon>Bacteria</taxon>
        <taxon>Pseudomonadati</taxon>
        <taxon>Verrucomicrobiota</taxon>
        <taxon>Verrucomicrobiia</taxon>
        <taxon>Verrucomicrobiales</taxon>
        <taxon>Verrucomicrobiaceae</taxon>
        <taxon>Luteolibacter</taxon>
    </lineage>
</organism>
<reference evidence="2" key="1">
    <citation type="submission" date="2021-01" db="EMBL/GenBank/DDBJ databases">
        <title>Modified the classification status of verrucomicrobia.</title>
        <authorList>
            <person name="Feng X."/>
        </authorList>
    </citation>
    <scope>NUCLEOTIDE SEQUENCE</scope>
    <source>
        <strain evidence="2">JCM 18052</strain>
    </source>
</reference>
<dbReference type="RefSeq" id="WP_200352800.1">
    <property type="nucleotide sequence ID" value="NZ_BAABHZ010000001.1"/>
</dbReference>
<evidence type="ECO:0000256" key="1">
    <source>
        <dbReference type="SAM" id="SignalP"/>
    </source>
</evidence>
<protein>
    <submittedName>
        <fullName evidence="2">Uncharacterized protein</fullName>
    </submittedName>
</protein>
<dbReference type="NCBIfam" id="NF041881">
    <property type="entry name" value="PTPDL_fam"/>
    <property type="match status" value="1"/>
</dbReference>
<keyword evidence="3" id="KW-1185">Reference proteome</keyword>
<sequence length="351" mass="38542">MKSKFSLAAVCCATLALPCFAETFTLKDGSTFEGKILSEEGDTYVVDAQVTKSIRDEKRVLKSDVVKISREQPDLKAFEALGKLAPTPDLMTAEEYQVKISSLEKFLKTYPVGTKTTEVKSALETLKAEFVQISAGGIKFDGKIISQDDFKQNAYDLDARIQEAKIRRLVEAGRYIPALRQFSEFDRDFRTSLAYADLQPLIVKVIQSQQAEAKQGLATLPARLKKREAALQQMAGDARTATDLAIKEEDAAIDANYKAEKEAKEKWITPSPYHKASLDEFDKFCTTELTRLAAVKTVIATDGGSAYRQVYNVVNSDANAAAVSAAMSAAKTALVPVRYLAPLDAQAKGRK</sequence>
<dbReference type="AlphaFoldDB" id="A0A934R8I7"/>
<feature type="chain" id="PRO_5037128078" evidence="1">
    <location>
        <begin position="22"/>
        <end position="351"/>
    </location>
</feature>
<keyword evidence="1" id="KW-0732">Signal</keyword>
<dbReference type="Proteomes" id="UP000600139">
    <property type="component" value="Unassembled WGS sequence"/>
</dbReference>
<comment type="caution">
    <text evidence="2">The sequence shown here is derived from an EMBL/GenBank/DDBJ whole genome shotgun (WGS) entry which is preliminary data.</text>
</comment>
<proteinExistence type="predicted"/>
<name>A0A934R8I7_9BACT</name>
<evidence type="ECO:0000313" key="3">
    <source>
        <dbReference type="Proteomes" id="UP000600139"/>
    </source>
</evidence>
<evidence type="ECO:0000313" key="2">
    <source>
        <dbReference type="EMBL" id="MBK1817873.1"/>
    </source>
</evidence>
<feature type="signal peptide" evidence="1">
    <location>
        <begin position="1"/>
        <end position="21"/>
    </location>
</feature>
<dbReference type="EMBL" id="JAENIK010000012">
    <property type="protein sequence ID" value="MBK1817873.1"/>
    <property type="molecule type" value="Genomic_DNA"/>
</dbReference>
<gene>
    <name evidence="2" type="ORF">JIN84_19790</name>
</gene>